<reference evidence="4 5" key="2">
    <citation type="journal article" date="2011" name="Mol. Biol. Evol.">
        <title>Unity in variety--the pan-genome of the Chlamydiae.</title>
        <authorList>
            <person name="Collingro A."/>
            <person name="Tischler P."/>
            <person name="Weinmaier T."/>
            <person name="Penz T."/>
            <person name="Heinz E."/>
            <person name="Brunham R.C."/>
            <person name="Read T.D."/>
            <person name="Bavoil P.M."/>
            <person name="Sachse K."/>
            <person name="Kahane S."/>
            <person name="Friedman M.G."/>
            <person name="Rattei T."/>
            <person name="Myers G.S."/>
            <person name="Horn M."/>
        </authorList>
    </citation>
    <scope>NUCLEOTIDE SEQUENCE [LARGE SCALE GENOMIC DNA]</scope>
    <source>
        <strain evidence="5">UV7</strain>
    </source>
</reference>
<evidence type="ECO:0000256" key="1">
    <source>
        <dbReference type="ARBA" id="ARBA00022676"/>
    </source>
</evidence>
<dbReference type="Gene3D" id="3.30.750.24">
    <property type="entry name" value="STAS domain"/>
    <property type="match status" value="2"/>
</dbReference>
<dbReference type="InterPro" id="IPR004629">
    <property type="entry name" value="WecG_TagA_CpsF"/>
</dbReference>
<dbReference type="InterPro" id="IPR036513">
    <property type="entry name" value="STAS_dom_sf"/>
</dbReference>
<dbReference type="eggNOG" id="COG1922">
    <property type="taxonomic scope" value="Bacteria"/>
</dbReference>
<dbReference type="PANTHER" id="PTHR34136:SF1">
    <property type="entry name" value="UDP-N-ACETYL-D-MANNOSAMINURONIC ACID TRANSFERASE"/>
    <property type="match status" value="1"/>
</dbReference>
<gene>
    <name evidence="4" type="ordered locus">PUV_04240</name>
</gene>
<evidence type="ECO:0000259" key="3">
    <source>
        <dbReference type="PROSITE" id="PS50801"/>
    </source>
</evidence>
<dbReference type="RefSeq" id="WP_013924341.1">
    <property type="nucleotide sequence ID" value="NC_015702.1"/>
</dbReference>
<dbReference type="Proteomes" id="UP000000495">
    <property type="component" value="Chromosome"/>
</dbReference>
<keyword evidence="1" id="KW-0328">Glycosyltransferase</keyword>
<dbReference type="PROSITE" id="PS50801">
    <property type="entry name" value="STAS"/>
    <property type="match status" value="1"/>
</dbReference>
<dbReference type="SUPFAM" id="SSF52091">
    <property type="entry name" value="SpoIIaa-like"/>
    <property type="match status" value="2"/>
</dbReference>
<dbReference type="InterPro" id="IPR002645">
    <property type="entry name" value="STAS_dom"/>
</dbReference>
<accession>F8KWH6</accession>
<feature type="domain" description="STAS" evidence="3">
    <location>
        <begin position="432"/>
        <end position="498"/>
    </location>
</feature>
<evidence type="ECO:0000256" key="2">
    <source>
        <dbReference type="ARBA" id="ARBA00022679"/>
    </source>
</evidence>
<dbReference type="EMBL" id="FR872580">
    <property type="protein sequence ID" value="CCB85374.1"/>
    <property type="molecule type" value="Genomic_DNA"/>
</dbReference>
<evidence type="ECO:0000313" key="4">
    <source>
        <dbReference type="EMBL" id="CCB85374.1"/>
    </source>
</evidence>
<proteinExistence type="predicted"/>
<dbReference type="CDD" id="cd07043">
    <property type="entry name" value="STAS_anti-anti-sigma_factors"/>
    <property type="match status" value="1"/>
</dbReference>
<dbReference type="KEGG" id="puv:PUV_04240"/>
<dbReference type="eggNOG" id="COG1366">
    <property type="taxonomic scope" value="Bacteria"/>
</dbReference>
<sequence length="499" mass="57431">MHPRALILLGIPVSDLTQEEAVQVILKAMDTPAAQKVSHYVCFMDMEKLMQIWGWGLETIENRELLAMVFKSFLVLPTDRSLAWLSKILGNPFKETIDGNVFLSQLIKELANKKKSIFFLGGNEVEVRAFANGLKRNYPGIQIAGIECPQVRLEGESLAHMDDLDNVIVEDINKAAPDLIWIHLGSPKQEIWFKRVNQRLKAPVTIGTGDAFHFSEIDETFPQKIPSLWQRTLGTVKFSLLTLPLIGYQNLLSLFYRHKIANSVDASVKDPLLFLSSEQSFVVFQLPPILNRSASDQIMRQLKDAFGHPCLIFDWRDVVYFDLEGLNFLIQMMTRVWKEKKEIYCWGLASHLKYLFKLQRIWPLLSPHFFDTPPQFIPHFCEKESVRDHLYLSIQQKHAHVIVTFFGTMGNQFNYTSYLASWIPMIEDKGCILDFTYCTAIDSRAFGFLLQLRNYLKSHHKPLKICGLSRSLKHEFVLAKVNDSFKFFHNLEDALAKAS</sequence>
<dbReference type="Pfam" id="PF01740">
    <property type="entry name" value="STAS"/>
    <property type="match status" value="1"/>
</dbReference>
<dbReference type="Pfam" id="PF03808">
    <property type="entry name" value="Glyco_tran_WecG"/>
    <property type="match status" value="1"/>
</dbReference>
<protein>
    <recommendedName>
        <fullName evidence="3">STAS domain-containing protein</fullName>
    </recommendedName>
</protein>
<dbReference type="CDD" id="cd06533">
    <property type="entry name" value="Glyco_transf_WecG_TagA"/>
    <property type="match status" value="1"/>
</dbReference>
<dbReference type="AlphaFoldDB" id="F8KWH6"/>
<name>F8KWH6_PARAV</name>
<dbReference type="GO" id="GO:0016758">
    <property type="term" value="F:hexosyltransferase activity"/>
    <property type="evidence" value="ECO:0007669"/>
    <property type="project" value="TreeGrafter"/>
</dbReference>
<dbReference type="PANTHER" id="PTHR34136">
    <property type="match status" value="1"/>
</dbReference>
<dbReference type="STRING" id="765952.PUV_04240"/>
<reference key="1">
    <citation type="journal article" date="2011" name="Mol. Biol. Evol.">
        <title>Unity in variety -- the pan-genome of the Chlamydiae.</title>
        <authorList>
            <person name="Collingro A."/>
            <person name="Tischler P."/>
            <person name="Weinmaier T."/>
            <person name="Penz T."/>
            <person name="Heinz E."/>
            <person name="Brunham R.C."/>
            <person name="Read T.D."/>
            <person name="Bavoil P.M."/>
            <person name="Sachse K."/>
            <person name="Kahane S."/>
            <person name="Friedman M.G."/>
            <person name="Rattei T."/>
            <person name="Myers G.S.A."/>
            <person name="Horn M."/>
        </authorList>
    </citation>
    <scope>NUCLEOTIDE SEQUENCE</scope>
    <source>
        <strain>UV7</strain>
    </source>
</reference>
<organism evidence="4 5">
    <name type="scientific">Parachlamydia acanthamoebae (strain UV7)</name>
    <dbReference type="NCBI Taxonomy" id="765952"/>
    <lineage>
        <taxon>Bacteria</taxon>
        <taxon>Pseudomonadati</taxon>
        <taxon>Chlamydiota</taxon>
        <taxon>Chlamydiia</taxon>
        <taxon>Parachlamydiales</taxon>
        <taxon>Parachlamydiaceae</taxon>
        <taxon>Parachlamydia</taxon>
    </lineage>
</organism>
<keyword evidence="2" id="KW-0808">Transferase</keyword>
<dbReference type="OrthoDB" id="9771846at2"/>
<evidence type="ECO:0000313" key="5">
    <source>
        <dbReference type="Proteomes" id="UP000000495"/>
    </source>
</evidence>
<dbReference type="HOGENOM" id="CLU_546106_0_0_0"/>
<keyword evidence="5" id="KW-1185">Reference proteome</keyword>